<dbReference type="OrthoDB" id="412780at2759"/>
<keyword evidence="3" id="KW-0446">Lipid-binding</keyword>
<dbReference type="Proteomes" id="UP000298663">
    <property type="component" value="Unassembled WGS sequence"/>
</dbReference>
<reference evidence="4 5" key="1">
    <citation type="journal article" date="2015" name="Genome Biol.">
        <title>Comparative genomics of Steinernema reveals deeply conserved gene regulatory networks.</title>
        <authorList>
            <person name="Dillman A.R."/>
            <person name="Macchietto M."/>
            <person name="Porter C.F."/>
            <person name="Rogers A."/>
            <person name="Williams B."/>
            <person name="Antoshechkin I."/>
            <person name="Lee M.M."/>
            <person name="Goodwin Z."/>
            <person name="Lu X."/>
            <person name="Lewis E.E."/>
            <person name="Goodrich-Blair H."/>
            <person name="Stock S.P."/>
            <person name="Adams B.J."/>
            <person name="Sternberg P.W."/>
            <person name="Mortazavi A."/>
        </authorList>
    </citation>
    <scope>NUCLEOTIDE SEQUENCE [LARGE SCALE GENOMIC DNA]</scope>
    <source>
        <strain evidence="4 5">ALL</strain>
    </source>
</reference>
<dbReference type="InterPro" id="IPR012674">
    <property type="entry name" value="Calycin"/>
</dbReference>
<reference evidence="4 5" key="2">
    <citation type="journal article" date="2019" name="G3 (Bethesda)">
        <title>Hybrid Assembly of the Genome of the Entomopathogenic Nematode Steinernema carpocapsae Identifies the X-Chromosome.</title>
        <authorList>
            <person name="Serra L."/>
            <person name="Macchietto M."/>
            <person name="Macias-Munoz A."/>
            <person name="McGill C.J."/>
            <person name="Rodriguez I.M."/>
            <person name="Rodriguez B."/>
            <person name="Murad R."/>
            <person name="Mortazavi A."/>
        </authorList>
    </citation>
    <scope>NUCLEOTIDE SEQUENCE [LARGE SCALE GENOMIC DNA]</scope>
    <source>
        <strain evidence="4 5">ALL</strain>
    </source>
</reference>
<dbReference type="STRING" id="34508.A0A4U5PG29"/>
<dbReference type="GO" id="GO:0008289">
    <property type="term" value="F:lipid binding"/>
    <property type="evidence" value="ECO:0007669"/>
    <property type="project" value="UniProtKB-KW"/>
</dbReference>
<keyword evidence="5" id="KW-1185">Reference proteome</keyword>
<dbReference type="InterPro" id="IPR040094">
    <property type="entry name" value="Lbp1-4"/>
</dbReference>
<evidence type="ECO:0000256" key="3">
    <source>
        <dbReference type="ARBA" id="ARBA00023121"/>
    </source>
</evidence>
<dbReference type="SUPFAM" id="SSF50814">
    <property type="entry name" value="Lipocalins"/>
    <property type="match status" value="1"/>
</dbReference>
<proteinExistence type="inferred from homology"/>
<dbReference type="Gene3D" id="2.40.128.20">
    <property type="match status" value="1"/>
</dbReference>
<organism evidence="4 5">
    <name type="scientific">Steinernema carpocapsae</name>
    <name type="common">Entomopathogenic nematode</name>
    <dbReference type="NCBI Taxonomy" id="34508"/>
    <lineage>
        <taxon>Eukaryota</taxon>
        <taxon>Metazoa</taxon>
        <taxon>Ecdysozoa</taxon>
        <taxon>Nematoda</taxon>
        <taxon>Chromadorea</taxon>
        <taxon>Rhabditida</taxon>
        <taxon>Tylenchina</taxon>
        <taxon>Panagrolaimomorpha</taxon>
        <taxon>Strongyloidoidea</taxon>
        <taxon>Steinernematidae</taxon>
        <taxon>Steinernema</taxon>
    </lineage>
</organism>
<name>A0A4U5PG29_STECR</name>
<evidence type="ECO:0000256" key="2">
    <source>
        <dbReference type="ARBA" id="ARBA00022448"/>
    </source>
</evidence>
<evidence type="ECO:0000313" key="5">
    <source>
        <dbReference type="Proteomes" id="UP000298663"/>
    </source>
</evidence>
<dbReference type="EMBL" id="AZBU02000002">
    <property type="protein sequence ID" value="TKR95539.1"/>
    <property type="molecule type" value="Genomic_DNA"/>
</dbReference>
<dbReference type="PANTHER" id="PTHR22725:SF9">
    <property type="entry name" value="FATTY ACID-BINDING PROTEIN HOMOLOG 3"/>
    <property type="match status" value="1"/>
</dbReference>
<sequence length="149" mass="17203">MSEIPAAFLNTVFLQDGSENFQEFLAAKGVPWLVRKLISLKTGDGYFHLVKEGDKYKIENWSAKKKMCYEFTIGEPVTATGYDGKQHKICFSMKEDRFVEQHEHLEGDRKGETNDITEYFVQDGRLVAESSAEDKSGNTVTWRRFYKRS</sequence>
<comment type="similarity">
    <text evidence="1">Belongs to the calycin superfamily. Fatty-acid binding protein (FABP) family.</text>
</comment>
<gene>
    <name evidence="4" type="ORF">L596_009693</name>
</gene>
<evidence type="ECO:0008006" key="6">
    <source>
        <dbReference type="Google" id="ProtNLM"/>
    </source>
</evidence>
<accession>A0A4U5PG29</accession>
<comment type="caution">
    <text evidence="4">The sequence shown here is derived from an EMBL/GenBank/DDBJ whole genome shotgun (WGS) entry which is preliminary data.</text>
</comment>
<dbReference type="PANTHER" id="PTHR22725">
    <property type="entry name" value="FATTY ACID-BINDING PROTEIN HOMOLOG 1-RELATED-RELATED"/>
    <property type="match status" value="1"/>
</dbReference>
<evidence type="ECO:0000313" key="4">
    <source>
        <dbReference type="EMBL" id="TKR95539.1"/>
    </source>
</evidence>
<dbReference type="AlphaFoldDB" id="A0A4U5PG29"/>
<protein>
    <recommendedName>
        <fullName evidence="6">Cytosolic fatty-acid binding proteins domain-containing protein</fullName>
    </recommendedName>
</protein>
<dbReference type="CDD" id="cd00742">
    <property type="entry name" value="FABP"/>
    <property type="match status" value="1"/>
</dbReference>
<keyword evidence="2" id="KW-0813">Transport</keyword>
<evidence type="ECO:0000256" key="1">
    <source>
        <dbReference type="ARBA" id="ARBA00008390"/>
    </source>
</evidence>